<name>A0A1C3NGG6_9XANT</name>
<reference evidence="1 2" key="1">
    <citation type="submission" date="2016-06" db="EMBL/GenBank/DDBJ databases">
        <authorList>
            <person name="Kjaerup R.B."/>
            <person name="Dalgaard T.S."/>
            <person name="Juul-Madsen H.R."/>
        </authorList>
    </citation>
    <scope>NUCLEOTIDE SEQUENCE [LARGE SCALE GENOMIC DNA]</scope>
    <source>
        <strain evidence="1">LMG947</strain>
    </source>
</reference>
<gene>
    <name evidence="1" type="ORF">XBLMG947_0238</name>
</gene>
<dbReference type="STRING" id="56449.XBLMG947_0238"/>
<proteinExistence type="predicted"/>
<evidence type="ECO:0000313" key="2">
    <source>
        <dbReference type="Proteomes" id="UP000092503"/>
    </source>
</evidence>
<accession>A0A1C3NGG6</accession>
<evidence type="ECO:0000313" key="1">
    <source>
        <dbReference type="EMBL" id="SBV49466.1"/>
    </source>
</evidence>
<protein>
    <submittedName>
        <fullName evidence="1">Uncharacterized protein</fullName>
    </submittedName>
</protein>
<sequence length="105" mass="11212">MIARALRLLQGVLAASPVLLDQFNDAVSKQRVLSLKPLTDPNAGGTFTPDEHSIRLPLSRLSNGPGGKLLDSGDLTFVLGHELQHAMYSPTAAAFRKAFEAAACR</sequence>
<dbReference type="AlphaFoldDB" id="A0A1C3NGG6"/>
<dbReference type="EMBL" id="FLTX01000003">
    <property type="protein sequence ID" value="SBV49466.1"/>
    <property type="molecule type" value="Genomic_DNA"/>
</dbReference>
<organism evidence="1 2">
    <name type="scientific">Xanthomonas bromi</name>
    <dbReference type="NCBI Taxonomy" id="56449"/>
    <lineage>
        <taxon>Bacteria</taxon>
        <taxon>Pseudomonadati</taxon>
        <taxon>Pseudomonadota</taxon>
        <taxon>Gammaproteobacteria</taxon>
        <taxon>Lysobacterales</taxon>
        <taxon>Lysobacteraceae</taxon>
        <taxon>Xanthomonas</taxon>
    </lineage>
</organism>
<dbReference type="Proteomes" id="UP000092503">
    <property type="component" value="Unassembled WGS sequence"/>
</dbReference>